<protein>
    <submittedName>
        <fullName evidence="5">Alcohol dehydrogenase</fullName>
    </submittedName>
</protein>
<dbReference type="Proteomes" id="UP000092578">
    <property type="component" value="Unassembled WGS sequence"/>
</dbReference>
<dbReference type="Pfam" id="PF25137">
    <property type="entry name" value="ADH_Fe_C"/>
    <property type="match status" value="1"/>
</dbReference>
<comment type="similarity">
    <text evidence="1">Belongs to the iron-containing alcohol dehydrogenase family.</text>
</comment>
<sequence>MYKFVMPEVIFGSGSIQQAGESCARLGAKRALIVTDEGVIQAGWSELVEKSCRQAGLSSFVFSNVSVNPKDEEAEACARIYLENECDALIGVGGGSAIDTAKAAAILATNGGHIRDYEGVDRIFSPLPPLVMVSTTAGSGSEVSQFSVIVDTAQRKKMTIVSKSLVPDIAIVDPDVLATKSQHLTASTGLDVLTHAIESFVSIASTPLTDVHAKNALALSSRYLRPSVASKHNKEAKEQMAMASLHAGLAFSNAILGAVHAMAHAIGGRYPFLHGDINAVLLPHVMEFNLLASPDKFKEIALLMGEDVQSLPPAAAGEKAIDFVRRLSIDIGAPLTLAEMGFEGSAIPEISEMALSDACMITNPRDITAEEAAALLRKAL</sequence>
<keyword evidence="6" id="KW-1185">Reference proteome</keyword>
<evidence type="ECO:0000259" key="4">
    <source>
        <dbReference type="Pfam" id="PF25137"/>
    </source>
</evidence>
<dbReference type="FunFam" id="3.40.50.1970:FF:000003">
    <property type="entry name" value="Alcohol dehydrogenase, iron-containing"/>
    <property type="match status" value="1"/>
</dbReference>
<dbReference type="Pfam" id="PF00465">
    <property type="entry name" value="Fe-ADH"/>
    <property type="match status" value="1"/>
</dbReference>
<organism evidence="5 6">
    <name type="scientific">Pseudobacillus wudalianchiensis</name>
    <dbReference type="NCBI Taxonomy" id="1743143"/>
    <lineage>
        <taxon>Bacteria</taxon>
        <taxon>Bacillati</taxon>
        <taxon>Bacillota</taxon>
        <taxon>Bacilli</taxon>
        <taxon>Bacillales</taxon>
        <taxon>Bacillaceae</taxon>
        <taxon>Pseudobacillus</taxon>
    </lineage>
</organism>
<keyword evidence="2" id="KW-0560">Oxidoreductase</keyword>
<evidence type="ECO:0000256" key="1">
    <source>
        <dbReference type="ARBA" id="ARBA00007358"/>
    </source>
</evidence>
<dbReference type="Gene3D" id="1.20.1090.10">
    <property type="entry name" value="Dehydroquinate synthase-like - alpha domain"/>
    <property type="match status" value="1"/>
</dbReference>
<dbReference type="InterPro" id="IPR056798">
    <property type="entry name" value="ADH_Fe_C"/>
</dbReference>
<dbReference type="FunFam" id="1.20.1090.10:FF:000001">
    <property type="entry name" value="Aldehyde-alcohol dehydrogenase"/>
    <property type="match status" value="1"/>
</dbReference>
<reference evidence="6" key="1">
    <citation type="submission" date="2016-05" db="EMBL/GenBank/DDBJ databases">
        <authorList>
            <person name="Liu B."/>
            <person name="Wang J."/>
            <person name="Zhu Y."/>
            <person name="Liu G."/>
            <person name="Chen Q."/>
            <person name="Chen Z."/>
            <person name="Lan J."/>
            <person name="Che J."/>
            <person name="Ge C."/>
            <person name="Shi H."/>
            <person name="Pan Z."/>
            <person name="Liu X."/>
        </authorList>
    </citation>
    <scope>NUCLEOTIDE SEQUENCE [LARGE SCALE GENOMIC DNA]</scope>
    <source>
        <strain evidence="6">FJAT-27215</strain>
    </source>
</reference>
<dbReference type="Gene3D" id="3.40.50.1970">
    <property type="match status" value="1"/>
</dbReference>
<feature type="domain" description="Alcohol dehydrogenase iron-type/glycerol dehydrogenase GldA" evidence="3">
    <location>
        <begin position="8"/>
        <end position="174"/>
    </location>
</feature>
<dbReference type="SUPFAM" id="SSF56796">
    <property type="entry name" value="Dehydroquinate synthase-like"/>
    <property type="match status" value="1"/>
</dbReference>
<dbReference type="InterPro" id="IPR001670">
    <property type="entry name" value="ADH_Fe/GldA"/>
</dbReference>
<dbReference type="AlphaFoldDB" id="A0A1B9ABK7"/>
<dbReference type="EMBL" id="MAYT01000031">
    <property type="protein sequence ID" value="OCA81236.1"/>
    <property type="molecule type" value="Genomic_DNA"/>
</dbReference>
<gene>
    <name evidence="5" type="ORF">A8F95_15845</name>
</gene>
<dbReference type="PANTHER" id="PTHR11496:SF102">
    <property type="entry name" value="ALCOHOL DEHYDROGENASE 4"/>
    <property type="match status" value="1"/>
</dbReference>
<evidence type="ECO:0000313" key="6">
    <source>
        <dbReference type="Proteomes" id="UP000092578"/>
    </source>
</evidence>
<evidence type="ECO:0000313" key="5">
    <source>
        <dbReference type="EMBL" id="OCA81236.1"/>
    </source>
</evidence>
<accession>A0A1B9ABK7</accession>
<proteinExistence type="inferred from homology"/>
<evidence type="ECO:0000259" key="3">
    <source>
        <dbReference type="Pfam" id="PF00465"/>
    </source>
</evidence>
<evidence type="ECO:0000256" key="2">
    <source>
        <dbReference type="ARBA" id="ARBA00023002"/>
    </source>
</evidence>
<feature type="domain" description="Fe-containing alcohol dehydrogenase-like C-terminal" evidence="4">
    <location>
        <begin position="185"/>
        <end position="380"/>
    </location>
</feature>
<dbReference type="RefSeq" id="WP_065412063.1">
    <property type="nucleotide sequence ID" value="NZ_MAYT01000031.1"/>
</dbReference>
<comment type="caution">
    <text evidence="5">The sequence shown here is derived from an EMBL/GenBank/DDBJ whole genome shotgun (WGS) entry which is preliminary data.</text>
</comment>
<dbReference type="GO" id="GO:0046872">
    <property type="term" value="F:metal ion binding"/>
    <property type="evidence" value="ECO:0007669"/>
    <property type="project" value="InterPro"/>
</dbReference>
<dbReference type="PANTHER" id="PTHR11496">
    <property type="entry name" value="ALCOHOL DEHYDROGENASE"/>
    <property type="match status" value="1"/>
</dbReference>
<dbReference type="GO" id="GO:0004022">
    <property type="term" value="F:alcohol dehydrogenase (NAD+) activity"/>
    <property type="evidence" value="ECO:0007669"/>
    <property type="project" value="TreeGrafter"/>
</dbReference>
<name>A0A1B9ABK7_9BACI</name>
<dbReference type="InterPro" id="IPR039697">
    <property type="entry name" value="Alcohol_dehydrogenase_Fe"/>
</dbReference>